<evidence type="ECO:0000256" key="10">
    <source>
        <dbReference type="SAM" id="Coils"/>
    </source>
</evidence>
<dbReference type="SUPFAM" id="SSF111369">
    <property type="entry name" value="HlyD-like secretion proteins"/>
    <property type="match status" value="1"/>
</dbReference>
<gene>
    <name evidence="13" type="primary">prsE_1</name>
    <name evidence="13" type="ORF">HDIA_1953</name>
</gene>
<keyword evidence="14" id="KW-1185">Reference proteome</keyword>
<dbReference type="PRINTS" id="PR01490">
    <property type="entry name" value="RTXTOXIND"/>
</dbReference>
<evidence type="ECO:0000259" key="12">
    <source>
        <dbReference type="Pfam" id="PF26002"/>
    </source>
</evidence>
<evidence type="ECO:0000256" key="6">
    <source>
        <dbReference type="ARBA" id="ARBA00022692"/>
    </source>
</evidence>
<keyword evidence="5 9" id="KW-0997">Cell inner membrane</keyword>
<dbReference type="RefSeq" id="WP_099555998.1">
    <property type="nucleotide sequence ID" value="NZ_LT960614.1"/>
</dbReference>
<evidence type="ECO:0000256" key="3">
    <source>
        <dbReference type="ARBA" id="ARBA00022448"/>
    </source>
</evidence>
<keyword evidence="10" id="KW-0175">Coiled coil</keyword>
<dbReference type="OrthoDB" id="9810980at2"/>
<dbReference type="Gene3D" id="2.40.50.100">
    <property type="match status" value="1"/>
</dbReference>
<sequence>MSRHGDAMARSHHPHSLPASDLMRVTQVRGLAIAGMLGIVAFFGLFGSWAVTAPLMGAVIAAGSVVKDGNTLQIAHEIGGVVSRINVREGDKVNAGDVLVVMDDTELRAARDGLKFQLAGRQLIEARLNAERAGADRFDPVSVGRLKDNLSSLGEQVLTRLIDDQKRRFDARRERRMNENAVLRAQLMRLGEEKAGNDAEIAAVQGQLANLEEETAIRRGLVKKKLVRASDLRALERGQAQVERQLAELRTRQLTLPHEIDEAKNRLQNLDRRFMDDLTEEQSQTRLEIDSLQKKLETAESQMQRVELKAPSAGTVAKLHVNTIGSAVQPFSPLVEIVPEDEPAVAELRVDPRDIDNVRLGQDAELVFSAYSSRAVPPVAGSVIFVSPDRVVQQQDGLSYYTVRVRIADDADQTVPEILPGMPVEAYLKTQARTFADILLEPFTESLRRSFRG</sequence>
<feature type="transmembrane region" description="Helical" evidence="9">
    <location>
        <begin position="31"/>
        <end position="51"/>
    </location>
</feature>
<dbReference type="AlphaFoldDB" id="A0A2C9D5A7"/>
<dbReference type="Gene3D" id="2.40.30.170">
    <property type="match status" value="1"/>
</dbReference>
<dbReference type="GO" id="GO:0005886">
    <property type="term" value="C:plasma membrane"/>
    <property type="evidence" value="ECO:0007669"/>
    <property type="project" value="UniProtKB-SubCell"/>
</dbReference>
<dbReference type="EMBL" id="LT960614">
    <property type="protein sequence ID" value="SON55494.1"/>
    <property type="molecule type" value="Genomic_DNA"/>
</dbReference>
<feature type="coiled-coil region" evidence="10">
    <location>
        <begin position="194"/>
        <end position="309"/>
    </location>
</feature>
<evidence type="ECO:0000256" key="8">
    <source>
        <dbReference type="ARBA" id="ARBA00023136"/>
    </source>
</evidence>
<feature type="domain" description="AprE-like beta-barrel" evidence="12">
    <location>
        <begin position="345"/>
        <end position="431"/>
    </location>
</feature>
<dbReference type="InterPro" id="IPR058781">
    <property type="entry name" value="HH_AprE-like"/>
</dbReference>
<dbReference type="PANTHER" id="PTHR30386:SF17">
    <property type="entry name" value="ALKALINE PROTEASE SECRETION PROTEIN APRE"/>
    <property type="match status" value="1"/>
</dbReference>
<evidence type="ECO:0000256" key="9">
    <source>
        <dbReference type="RuleBase" id="RU365093"/>
    </source>
</evidence>
<keyword evidence="8 9" id="KW-0472">Membrane</keyword>
<evidence type="ECO:0000256" key="4">
    <source>
        <dbReference type="ARBA" id="ARBA00022475"/>
    </source>
</evidence>
<keyword evidence="4 9" id="KW-1003">Cell membrane</keyword>
<evidence type="ECO:0000256" key="7">
    <source>
        <dbReference type="ARBA" id="ARBA00022989"/>
    </source>
</evidence>
<dbReference type="Pfam" id="PF25994">
    <property type="entry name" value="HH_AprE"/>
    <property type="match status" value="1"/>
</dbReference>
<dbReference type="KEGG" id="hdi:HDIA_1953"/>
<dbReference type="Pfam" id="PF26002">
    <property type="entry name" value="Beta-barrel_AprE"/>
    <property type="match status" value="1"/>
</dbReference>
<dbReference type="InterPro" id="IPR058982">
    <property type="entry name" value="Beta-barrel_AprE"/>
</dbReference>
<dbReference type="InterPro" id="IPR010129">
    <property type="entry name" value="T1SS_HlyD"/>
</dbReference>
<proteinExistence type="inferred from homology"/>
<comment type="similarity">
    <text evidence="2 9">Belongs to the membrane fusion protein (MFP) (TC 8.A.1) family.</text>
</comment>
<evidence type="ECO:0000256" key="5">
    <source>
        <dbReference type="ARBA" id="ARBA00022519"/>
    </source>
</evidence>
<evidence type="ECO:0000313" key="14">
    <source>
        <dbReference type="Proteomes" id="UP000223606"/>
    </source>
</evidence>
<dbReference type="Proteomes" id="UP000223606">
    <property type="component" value="Chromosome 1"/>
</dbReference>
<comment type="subcellular location">
    <subcellularLocation>
        <location evidence="1 9">Cell inner membrane</location>
        <topology evidence="1 9">Single-pass membrane protein</topology>
    </subcellularLocation>
</comment>
<feature type="domain" description="AprE-like long alpha-helical hairpin" evidence="11">
    <location>
        <begin position="108"/>
        <end position="301"/>
    </location>
</feature>
<dbReference type="InterPro" id="IPR050739">
    <property type="entry name" value="MFP"/>
</dbReference>
<protein>
    <recommendedName>
        <fullName evidence="9">Membrane fusion protein (MFP) family protein</fullName>
    </recommendedName>
</protein>
<evidence type="ECO:0000259" key="11">
    <source>
        <dbReference type="Pfam" id="PF25994"/>
    </source>
</evidence>
<name>A0A2C9D5A7_9HYPH</name>
<evidence type="ECO:0000256" key="2">
    <source>
        <dbReference type="ARBA" id="ARBA00009477"/>
    </source>
</evidence>
<keyword evidence="3 9" id="KW-0813">Transport</keyword>
<evidence type="ECO:0000313" key="13">
    <source>
        <dbReference type="EMBL" id="SON55494.1"/>
    </source>
</evidence>
<organism evidence="13 14">
    <name type="scientific">Hartmannibacter diazotrophicus</name>
    <dbReference type="NCBI Taxonomy" id="1482074"/>
    <lineage>
        <taxon>Bacteria</taxon>
        <taxon>Pseudomonadati</taxon>
        <taxon>Pseudomonadota</taxon>
        <taxon>Alphaproteobacteria</taxon>
        <taxon>Hyphomicrobiales</taxon>
        <taxon>Pleomorphomonadaceae</taxon>
        <taxon>Hartmannibacter</taxon>
    </lineage>
</organism>
<dbReference type="GO" id="GO:0015031">
    <property type="term" value="P:protein transport"/>
    <property type="evidence" value="ECO:0007669"/>
    <property type="project" value="InterPro"/>
</dbReference>
<keyword evidence="6 9" id="KW-0812">Transmembrane</keyword>
<dbReference type="NCBIfam" id="TIGR01843">
    <property type="entry name" value="type_I_hlyD"/>
    <property type="match status" value="1"/>
</dbReference>
<dbReference type="PANTHER" id="PTHR30386">
    <property type="entry name" value="MEMBRANE FUSION SUBUNIT OF EMRAB-TOLC MULTIDRUG EFFLUX PUMP"/>
    <property type="match status" value="1"/>
</dbReference>
<reference evidence="14" key="1">
    <citation type="submission" date="2017-09" db="EMBL/GenBank/DDBJ databases">
        <title>Genome sequence of Nannocystis excedens DSM 71.</title>
        <authorList>
            <person name="Blom J."/>
        </authorList>
    </citation>
    <scope>NUCLEOTIDE SEQUENCE [LARGE SCALE GENOMIC DNA]</scope>
    <source>
        <strain evidence="14">type strain: E19</strain>
    </source>
</reference>
<accession>A0A2C9D5A7</accession>
<evidence type="ECO:0000256" key="1">
    <source>
        <dbReference type="ARBA" id="ARBA00004377"/>
    </source>
</evidence>
<keyword evidence="7 9" id="KW-1133">Transmembrane helix</keyword>